<sequence>MSKFIKYETLLKFQGDDFEVYESSDMINGRQYHLSIEGYIGVKKLSDLIDLYKDFSNLFYNFLKDKNYPEEEIKQWNTIYSSRDIQICFEGNCYWVFLKEYKSSYIWNLYLYLQDVIAQLEDVNKKIKHANI</sequence>
<dbReference type="RefSeq" id="WP_128634177.1">
    <property type="nucleotide sequence ID" value="NZ_RRCN01000001.1"/>
</dbReference>
<name>A0A3P3U7R2_9BACL</name>
<comment type="caution">
    <text evidence="1">The sequence shown here is derived from an EMBL/GenBank/DDBJ whole genome shotgun (WGS) entry which is preliminary data.</text>
</comment>
<protein>
    <submittedName>
        <fullName evidence="1">Uncharacterized protein</fullName>
    </submittedName>
</protein>
<keyword evidence="2" id="KW-1185">Reference proteome</keyword>
<evidence type="ECO:0000313" key="1">
    <source>
        <dbReference type="EMBL" id="RRJ66391.1"/>
    </source>
</evidence>
<reference evidence="1 2" key="1">
    <citation type="submission" date="2018-11" db="EMBL/GenBank/DDBJ databases">
        <title>Genome sequencing of Paenibacillus sp. KCOM 3021 (= ChDC PVNT-B20).</title>
        <authorList>
            <person name="Kook J.-K."/>
            <person name="Park S.-N."/>
            <person name="Lim Y.K."/>
        </authorList>
    </citation>
    <scope>NUCLEOTIDE SEQUENCE [LARGE SCALE GENOMIC DNA]</scope>
    <source>
        <strain evidence="1 2">KCOM 3021</strain>
    </source>
</reference>
<dbReference type="Proteomes" id="UP000267017">
    <property type="component" value="Unassembled WGS sequence"/>
</dbReference>
<proteinExistence type="predicted"/>
<organism evidence="1 2">
    <name type="scientific">Paenibacillus oralis</name>
    <dbReference type="NCBI Taxonomy" id="2490856"/>
    <lineage>
        <taxon>Bacteria</taxon>
        <taxon>Bacillati</taxon>
        <taxon>Bacillota</taxon>
        <taxon>Bacilli</taxon>
        <taxon>Bacillales</taxon>
        <taxon>Paenibacillaceae</taxon>
        <taxon>Paenibacillus</taxon>
    </lineage>
</organism>
<accession>A0A3P3U7R2</accession>
<evidence type="ECO:0000313" key="2">
    <source>
        <dbReference type="Proteomes" id="UP000267017"/>
    </source>
</evidence>
<dbReference type="OrthoDB" id="2990851at2"/>
<dbReference type="EMBL" id="RRCN01000001">
    <property type="protein sequence ID" value="RRJ66391.1"/>
    <property type="molecule type" value="Genomic_DNA"/>
</dbReference>
<gene>
    <name evidence="1" type="ORF">EHV15_28325</name>
</gene>
<dbReference type="AlphaFoldDB" id="A0A3P3U7R2"/>